<protein>
    <recommendedName>
        <fullName evidence="11">dihydrouracil dehydrogenase (NAD(+))</fullName>
        <ecNumber evidence="11">1.3.1.1</ecNumber>
    </recommendedName>
    <alternativeName>
        <fullName evidence="6">Dihydrothymine dehydrogenase</fullName>
    </alternativeName>
    <alternativeName>
        <fullName evidence="5">Dihydrouracil dehydrogenase</fullName>
    </alternativeName>
</protein>
<accession>A0ABZ2K5D5</accession>
<organism evidence="13 14">
    <name type="scientific">Pendulispora brunnea</name>
    <dbReference type="NCBI Taxonomy" id="2905690"/>
    <lineage>
        <taxon>Bacteria</taxon>
        <taxon>Pseudomonadati</taxon>
        <taxon>Myxococcota</taxon>
        <taxon>Myxococcia</taxon>
        <taxon>Myxococcales</taxon>
        <taxon>Sorangiineae</taxon>
        <taxon>Pendulisporaceae</taxon>
        <taxon>Pendulispora</taxon>
    </lineage>
</organism>
<dbReference type="PANTHER" id="PTHR43073">
    <property type="entry name" value="DIHYDROPYRIMIDINE DEHYDROGENASE [NADP(+)]"/>
    <property type="match status" value="1"/>
</dbReference>
<evidence type="ECO:0000256" key="2">
    <source>
        <dbReference type="ARBA" id="ARBA00022630"/>
    </source>
</evidence>
<sequence length="460" mass="48473">MNSVFEEVNHSTVAAVENSNGGPAKEGARVPKLPKNRVELELLDKKPTLTPAEAKAEADRCLYCQDAPCIKACPTEIDIPTFIKKIASDNVRGSAKTIFEQNLLGYSCSRVCPVEVLCVGSCVYNAWHREPIAIGRLQRYATEMATAVGKPPLFSPKPRSGRKVALIGAGPASLSCAGYLALEGHQAVIFEKRAFAGGLNTTGIAPYKLHAEDSLHEVEWLEQLGVEVRTGVEVGKDVRGEDLLKDFDAVYIGVGLGEDTKLRIPGEDGPGVFGATAWIEAMKLAAVGATKLGRVLVIGGGNTALDVARECALLGAAEVSMVYRRDVASMSGYAHELEGARKEGVRLVTNATPVAFERDASGRLTGLKVRLAANGSAETVLACDMVALAIGQSKMHAIASEFPGVALDAKGCIVADPTNGATGHAKVFSGGDCINGGKEVVNAVADGRNTARYLDQLWSS</sequence>
<dbReference type="EC" id="1.3.1.1" evidence="11"/>
<proteinExistence type="predicted"/>
<evidence type="ECO:0000256" key="11">
    <source>
        <dbReference type="ARBA" id="ARBA00049728"/>
    </source>
</evidence>
<evidence type="ECO:0000256" key="4">
    <source>
        <dbReference type="ARBA" id="ARBA00023002"/>
    </source>
</evidence>
<keyword evidence="3" id="KW-0288">FMN</keyword>
<comment type="cofactor">
    <cofactor evidence="1">
        <name>FMN</name>
        <dbReference type="ChEBI" id="CHEBI:58210"/>
    </cofactor>
</comment>
<dbReference type="InterPro" id="IPR028261">
    <property type="entry name" value="DPD_II"/>
</dbReference>
<dbReference type="InterPro" id="IPR036188">
    <property type="entry name" value="FAD/NAD-bd_sf"/>
</dbReference>
<dbReference type="Pfam" id="PF07992">
    <property type="entry name" value="Pyr_redox_2"/>
    <property type="match status" value="1"/>
</dbReference>
<comment type="catalytic activity">
    <reaction evidence="7">
        <text>5,6-dihydrothymine + NAD(+) = thymine + NADH + H(+)</text>
        <dbReference type="Rhea" id="RHEA:28791"/>
        <dbReference type="ChEBI" id="CHEBI:15378"/>
        <dbReference type="ChEBI" id="CHEBI:17821"/>
        <dbReference type="ChEBI" id="CHEBI:27468"/>
        <dbReference type="ChEBI" id="CHEBI:57540"/>
        <dbReference type="ChEBI" id="CHEBI:57945"/>
        <dbReference type="EC" id="1.3.1.1"/>
    </reaction>
</comment>
<dbReference type="PROSITE" id="PS51379">
    <property type="entry name" value="4FE4S_FER_2"/>
    <property type="match status" value="1"/>
</dbReference>
<evidence type="ECO:0000256" key="1">
    <source>
        <dbReference type="ARBA" id="ARBA00001917"/>
    </source>
</evidence>
<name>A0ABZ2K5D5_9BACT</name>
<dbReference type="EMBL" id="CP089982">
    <property type="protein sequence ID" value="WXA93289.1"/>
    <property type="molecule type" value="Genomic_DNA"/>
</dbReference>
<keyword evidence="2" id="KW-0285">Flavoprotein</keyword>
<dbReference type="Gene3D" id="1.10.1060.10">
    <property type="entry name" value="Alpha-helical ferredoxin"/>
    <property type="match status" value="1"/>
</dbReference>
<feature type="domain" description="4Fe-4S ferredoxin-type" evidence="12">
    <location>
        <begin position="52"/>
        <end position="85"/>
    </location>
</feature>
<reference evidence="13 14" key="1">
    <citation type="submission" date="2021-12" db="EMBL/GenBank/DDBJ databases">
        <title>Discovery of the Pendulisporaceae a myxobacterial family with distinct sporulation behavior and unique specialized metabolism.</title>
        <authorList>
            <person name="Garcia R."/>
            <person name="Popoff A."/>
            <person name="Bader C.D."/>
            <person name="Loehr J."/>
            <person name="Walesch S."/>
            <person name="Walt C."/>
            <person name="Boldt J."/>
            <person name="Bunk B."/>
            <person name="Haeckl F.J.F.P.J."/>
            <person name="Gunesch A.P."/>
            <person name="Birkelbach J."/>
            <person name="Nuebel U."/>
            <person name="Pietschmann T."/>
            <person name="Bach T."/>
            <person name="Mueller R."/>
        </authorList>
    </citation>
    <scope>NUCLEOTIDE SEQUENCE [LARGE SCALE GENOMIC DNA]</scope>
    <source>
        <strain evidence="13 14">MSr12523</strain>
    </source>
</reference>
<dbReference type="SUPFAM" id="SSF51971">
    <property type="entry name" value="Nucleotide-binding domain"/>
    <property type="match status" value="1"/>
</dbReference>
<evidence type="ECO:0000259" key="12">
    <source>
        <dbReference type="PROSITE" id="PS51379"/>
    </source>
</evidence>
<dbReference type="SUPFAM" id="SSF46548">
    <property type="entry name" value="alpha-helical ferredoxin"/>
    <property type="match status" value="1"/>
</dbReference>
<dbReference type="PRINTS" id="PR00419">
    <property type="entry name" value="ADXRDTASE"/>
</dbReference>
<dbReference type="RefSeq" id="WP_394843889.1">
    <property type="nucleotide sequence ID" value="NZ_CP089982.1"/>
</dbReference>
<comment type="subunit">
    <text evidence="10">Heterotetramer of 2 PreA and 2 PreT subunits.</text>
</comment>
<evidence type="ECO:0000256" key="9">
    <source>
        <dbReference type="ARBA" id="ARBA00049578"/>
    </source>
</evidence>
<dbReference type="Proteomes" id="UP001379533">
    <property type="component" value="Chromosome"/>
</dbReference>
<dbReference type="Pfam" id="PF14691">
    <property type="entry name" value="Fer4_20"/>
    <property type="match status" value="1"/>
</dbReference>
<comment type="catalytic activity">
    <reaction evidence="8">
        <text>5,6-dihydrouracil + NAD(+) = uracil + NADH + H(+)</text>
        <dbReference type="Rhea" id="RHEA:20189"/>
        <dbReference type="ChEBI" id="CHEBI:15378"/>
        <dbReference type="ChEBI" id="CHEBI:15901"/>
        <dbReference type="ChEBI" id="CHEBI:17568"/>
        <dbReference type="ChEBI" id="CHEBI:57540"/>
        <dbReference type="ChEBI" id="CHEBI:57945"/>
        <dbReference type="EC" id="1.3.1.1"/>
    </reaction>
</comment>
<evidence type="ECO:0000256" key="3">
    <source>
        <dbReference type="ARBA" id="ARBA00022643"/>
    </source>
</evidence>
<evidence type="ECO:0000256" key="5">
    <source>
        <dbReference type="ARBA" id="ARBA00030119"/>
    </source>
</evidence>
<gene>
    <name evidence="13" type="ORF">LZC95_43410</name>
</gene>
<keyword evidence="4" id="KW-0560">Oxidoreductase</keyword>
<dbReference type="InterPro" id="IPR009051">
    <property type="entry name" value="Helical_ferredxn"/>
</dbReference>
<keyword evidence="14" id="KW-1185">Reference proteome</keyword>
<evidence type="ECO:0000256" key="7">
    <source>
        <dbReference type="ARBA" id="ARBA00047685"/>
    </source>
</evidence>
<evidence type="ECO:0000313" key="13">
    <source>
        <dbReference type="EMBL" id="WXA93289.1"/>
    </source>
</evidence>
<dbReference type="PANTHER" id="PTHR43073:SF2">
    <property type="entry name" value="DIHYDROPYRIMIDINE DEHYDROGENASE [NADP(+)]"/>
    <property type="match status" value="1"/>
</dbReference>
<dbReference type="InterPro" id="IPR017896">
    <property type="entry name" value="4Fe4S_Fe-S-bd"/>
</dbReference>
<evidence type="ECO:0000256" key="10">
    <source>
        <dbReference type="ARBA" id="ARBA00049714"/>
    </source>
</evidence>
<dbReference type="InterPro" id="IPR023753">
    <property type="entry name" value="FAD/NAD-binding_dom"/>
</dbReference>
<dbReference type="Gene3D" id="3.50.50.60">
    <property type="entry name" value="FAD/NAD(P)-binding domain"/>
    <property type="match status" value="2"/>
</dbReference>
<evidence type="ECO:0000313" key="14">
    <source>
        <dbReference type="Proteomes" id="UP001379533"/>
    </source>
</evidence>
<comment type="function">
    <text evidence="9">Involved in pyrimidine base degradation. Catalyzes physiologically the reduction of uracil to 5,6-dihydrouracil (DHU) by using NADH as a specific cosubstrate. It also catalyzes the reverse reaction and the reduction of thymine to 5,6-dihydrothymine (DHT).</text>
</comment>
<evidence type="ECO:0000256" key="8">
    <source>
        <dbReference type="ARBA" id="ARBA00048792"/>
    </source>
</evidence>
<evidence type="ECO:0000256" key="6">
    <source>
        <dbReference type="ARBA" id="ARBA00032722"/>
    </source>
</evidence>